<keyword evidence="3 10" id="KW-0808">Transferase</keyword>
<dbReference type="InterPro" id="IPR055194">
    <property type="entry name" value="UBR1-like_WH"/>
</dbReference>
<evidence type="ECO:0000259" key="12">
    <source>
        <dbReference type="PROSITE" id="PS51157"/>
    </source>
</evidence>
<dbReference type="PANTHER" id="PTHR21497:SF26">
    <property type="entry name" value="E3 UBIQUITIN-PROTEIN LIGASE UBR1"/>
    <property type="match status" value="1"/>
</dbReference>
<evidence type="ECO:0000256" key="2">
    <source>
        <dbReference type="ARBA" id="ARBA00004906"/>
    </source>
</evidence>
<dbReference type="GO" id="GO:0090089">
    <property type="term" value="P:regulation of dipeptide transport"/>
    <property type="evidence" value="ECO:0007669"/>
    <property type="project" value="EnsemblFungi"/>
</dbReference>
<feature type="compositionally biased region" description="Acidic residues" evidence="11">
    <location>
        <begin position="1826"/>
        <end position="1845"/>
    </location>
</feature>
<evidence type="ECO:0000313" key="13">
    <source>
        <dbReference type="EMBL" id="CCK71674.1"/>
    </source>
</evidence>
<dbReference type="EC" id="2.3.2.27" evidence="10"/>
<dbReference type="UniPathway" id="UPA00143"/>
<evidence type="ECO:0000256" key="3">
    <source>
        <dbReference type="ARBA" id="ARBA00022679"/>
    </source>
</evidence>
<feature type="region of interest" description="Disordered" evidence="11">
    <location>
        <begin position="1931"/>
        <end position="1980"/>
    </location>
</feature>
<reference evidence="14" key="2">
    <citation type="submission" date="2012-08" db="EMBL/GenBank/DDBJ databases">
        <title>Genome sequence of Kazachstania naganishii.</title>
        <authorList>
            <person name="Gordon J.L."/>
            <person name="Armisen D."/>
            <person name="Proux-Wera E."/>
            <person name="OhEigeartaigh S.S."/>
            <person name="Byrne K.P."/>
            <person name="Wolfe K.H."/>
        </authorList>
    </citation>
    <scope>NUCLEOTIDE SEQUENCE [LARGE SCALE GENOMIC DNA]</scope>
    <source>
        <strain evidence="14">ATCC MYA-139 / BCRC 22969 / CBS 8797 / CCRC 22969 / KCTC 17520 / NBRC 10181 / NCYC 3082</strain>
    </source>
</reference>
<dbReference type="GO" id="GO:0036503">
    <property type="term" value="P:ERAD pathway"/>
    <property type="evidence" value="ECO:0007669"/>
    <property type="project" value="EnsemblFungi"/>
</dbReference>
<comment type="catalytic activity">
    <reaction evidence="1 10">
        <text>S-ubiquitinyl-[E2 ubiquitin-conjugating enzyme]-L-cysteine + [acceptor protein]-L-lysine = [E2 ubiquitin-conjugating enzyme]-L-cysteine + N(6)-ubiquitinyl-[acceptor protein]-L-lysine.</text>
        <dbReference type="EC" id="2.3.2.27"/>
    </reaction>
</comment>
<feature type="zinc finger region" description="UBR-type" evidence="9">
    <location>
        <begin position="103"/>
        <end position="176"/>
    </location>
</feature>
<evidence type="ECO:0000256" key="4">
    <source>
        <dbReference type="ARBA" id="ARBA00022723"/>
    </source>
</evidence>
<dbReference type="GO" id="GO:0006513">
    <property type="term" value="P:protein monoubiquitination"/>
    <property type="evidence" value="ECO:0007669"/>
    <property type="project" value="EnsemblFungi"/>
</dbReference>
<dbReference type="GO" id="GO:0071629">
    <property type="term" value="P:cytoplasm protein quality control by the ubiquitin-proteasome system"/>
    <property type="evidence" value="ECO:0007669"/>
    <property type="project" value="EnsemblFungi"/>
</dbReference>
<comment type="pathway">
    <text evidence="2 10">Protein modification; protein ubiquitination.</text>
</comment>
<dbReference type="Gene3D" id="2.10.110.30">
    <property type="match status" value="1"/>
</dbReference>
<dbReference type="GO" id="GO:0072671">
    <property type="term" value="P:mitochondria-associated ubiquitin-dependent protein catabolic process"/>
    <property type="evidence" value="ECO:0007669"/>
    <property type="project" value="EnsemblFungi"/>
</dbReference>
<dbReference type="GeneID" id="34527406"/>
<dbReference type="OrthoDB" id="26387at2759"/>
<evidence type="ECO:0000256" key="9">
    <source>
        <dbReference type="PROSITE-ProRule" id="PRU00508"/>
    </source>
</evidence>
<dbReference type="GO" id="GO:0000209">
    <property type="term" value="P:protein polyubiquitination"/>
    <property type="evidence" value="ECO:0007669"/>
    <property type="project" value="EnsemblFungi"/>
</dbReference>
<evidence type="ECO:0000256" key="10">
    <source>
        <dbReference type="RuleBase" id="RU366018"/>
    </source>
</evidence>
<sequence length="1980" mass="227368">MDTTQLKGHVRSTLLGIHELEHFKNIRGPGDRTDMDHSLKALVYKYLYFAISDQGAQLPKLFPGRSDFPVSFDQALDVNYKEDYYKVSSQTVSKSKQFRHKGRNCGRKFRLGEPLYRCQECGYDDTCVLCINCFNPKDHEGHHIYTDICNDFTSGICDCGDEEAWLSPLHCKAEEDGEDEIMDSDDAEFDEEIIESVLMEIFDYIIDLFNQNFEPLPTFTKEITFKLREFVQKENKSQIDELLNDVAYKNERIATPEAPSNYTVMIYNDEYHNYSQASMALRQGVPDNIHTDLLTSRIDSEGRAMLKCAEDISSLMDGYFAVQTNGLSATMTSWTEYVHQETAKYLIFWCNHCLTIPNPDFQHAFRNALGKVLCDEYTKASVSINMTSSIEKYFAEKIPLSNPYRFLDVSLLNEKNGIPLGHHKRLAASSLDQISNTLNEYEQGTERTYFNSRLQYILFFDNRYWKKLRKELQNLIIPTLSSSIIYKPIFCENVVQIFNHISRSITFMDREPQLTALRECIVQLFTCPTNAMMIFTHKNNYFTDIMWSIIDIFVDFCKLENGNLVWQRVQRTNPTKSFNISFKQALYTVEILLSKVDNPSIILQPAEFISIVTLCKFFNGAWKIKRKEGEHVLHEDQHFIPYLEFTTSVYSIIQTIDNSLTNHGCDERLLTNAIRLMNSFLSHKSLTYKLTNGSHEIVKFSVSSERVAFMNPILNFFFLLIEKVPLSKAYETIVYQDASPDQQQNNEAYNDAKDDFDFLKISDFALRSVVLCSQIDIGFWVRNGMSVLHQASYYKNNPELNSYSRDIHLNQLAFLWEFDDTPRVIYNMLDRWELLAWFNGEVSFKQTVYGDKISLMIQQFLSFVYQVLTERQFFQTFDSVSEKKMHQIKEAIIYNLYAKPLPYSKLLRLVPDYFTENSANFDAALSEVSNFIEPRGLADNGVFKLKEIFYSKIDPLKLLNLGNEFESSATIIKTHLAKGKKDEVTKVVLQPQLISPKHMDEGARNLGFFTKGPVFVKIVYKLLQTALDNKDGAYLNELLHLIHAIFKDDELLNGKDSLIECYINLPICSLLLAIINSKSETFSEHIVNKADYLLERMIIKKSPEIFESLITSFGSSCVEEYKSRKLNQGVNLEESEREKRRRLAKKHQAKMLAKFNNLQSKFMKENEDEFDGINDSVEVDGDIDMITGEKSIEVNEFTCSLCQDDKSEDVFVIPAYHDYSPIFRGCDITDPSQFAQPWKGFQNNAELAVNSSEHDVKSLQDDSSVNLRKVFVSCNHHIHHNCFRRYIQKKRFSSTAFICPLCQSFSNCILPIHSTSKVNTGLSVDSFLNEEISVTLLARTLKTLSAVDFKNLISIFDLVYSDCLSFNRDYRKTDGFKDQDTALVLAQFWANTISMLEISSRLDSKPHAEFLTGREQKYKTLGNILVCIILQCYTMGLPNLKFEPFTAENANAYNYNALFQFIVRECLFGGRPMRSVISEGLRVYAWQVTAQFLFAESDKDINEKYERASANGAKFFPINTEINSLLGQLLLRDDNRNLQDREKVCSMAYTSTLRHIVPTLRRCLIMLKVLHNVLEEDNTAVFTVKGVDVESTLKLEETMELPAYVDWMLGLMTSYDSFGDLLRNALRCNVDNDLNIAPMLRRLPHEHCGLVKLVDLSTYLNTYVTNTREIKLREENQYIKNAKNRLDFKICLTCGVKIYQRTDHHEMTRHLNKNCFKSFGVFLIPNTSEVCLILTNPPSHIFISAPYLNSHGETGRNAMKRGDLTTLSLKRYEHLNRLWINNEIPGYISRVMGDEFRVSILSNGFLFAFNRDPRIRRAPFAGRTTEDEDDDDGAMDDEDDEDDDAGAFGDYYAEDDRDNDVLDDERFIGGMGGPNGGAGGDVRDFFQIFENFRNVMGEAVEGEGEGDEEREPGINFTAPLIQLLGPPLRRAFNTNAGANVDSDADADADANTDPMQEEQPEDDDQGDRDGDQGDDSRTVF</sequence>
<reference evidence="13 14" key="1">
    <citation type="journal article" date="2011" name="Proc. Natl. Acad. Sci. U.S.A.">
        <title>Evolutionary erosion of yeast sex chromosomes by mating-type switching accidents.</title>
        <authorList>
            <person name="Gordon J.L."/>
            <person name="Armisen D."/>
            <person name="Proux-Wera E."/>
            <person name="Oheigeartaigh S.S."/>
            <person name="Byrne K.P."/>
            <person name="Wolfe K.H."/>
        </authorList>
    </citation>
    <scope>NUCLEOTIDE SEQUENCE [LARGE SCALE GENOMIC DNA]</scope>
    <source>
        <strain evidence="14">ATCC MYA-139 / BCRC 22969 / CBS 8797 / CCRC 22969 / KCTC 17520 / NBRC 10181 / NCYC 3082</strain>
    </source>
</reference>
<feature type="domain" description="UBR-type" evidence="12">
    <location>
        <begin position="103"/>
        <end position="176"/>
    </location>
</feature>
<keyword evidence="6 10" id="KW-0833">Ubl conjugation pathway</keyword>
<dbReference type="Proteomes" id="UP000006310">
    <property type="component" value="Chromosome 8"/>
</dbReference>
<keyword evidence="14" id="KW-1185">Reference proteome</keyword>
<dbReference type="RefSeq" id="XP_022465919.1">
    <property type="nucleotide sequence ID" value="XM_022609532.1"/>
</dbReference>
<dbReference type="GO" id="GO:0008540">
    <property type="term" value="C:proteasome regulatory particle, base subcomplex"/>
    <property type="evidence" value="ECO:0007669"/>
    <property type="project" value="EnsemblFungi"/>
</dbReference>
<dbReference type="GO" id="GO:0034620">
    <property type="term" value="P:cellular response to unfolded protein"/>
    <property type="evidence" value="ECO:0007669"/>
    <property type="project" value="EnsemblFungi"/>
</dbReference>
<dbReference type="InterPro" id="IPR003126">
    <property type="entry name" value="Znf_UBR"/>
</dbReference>
<evidence type="ECO:0000256" key="5">
    <source>
        <dbReference type="ARBA" id="ARBA00022771"/>
    </source>
</evidence>
<dbReference type="InterPro" id="IPR039164">
    <property type="entry name" value="UBR1-like"/>
</dbReference>
<dbReference type="KEGG" id="kng:KNAG_0H02590"/>
<dbReference type="GO" id="GO:0008270">
    <property type="term" value="F:zinc ion binding"/>
    <property type="evidence" value="ECO:0007669"/>
    <property type="project" value="UniProtKB-UniRule"/>
</dbReference>
<dbReference type="Pfam" id="PF02207">
    <property type="entry name" value="zf-UBR"/>
    <property type="match status" value="1"/>
</dbReference>
<keyword evidence="4 10" id="KW-0479">Metal-binding</keyword>
<dbReference type="GO" id="GO:1904855">
    <property type="term" value="F:proteasome regulatory particle binding"/>
    <property type="evidence" value="ECO:0007669"/>
    <property type="project" value="EnsemblFungi"/>
</dbReference>
<dbReference type="SMART" id="SM00396">
    <property type="entry name" value="ZnF_UBR1"/>
    <property type="match status" value="1"/>
</dbReference>
<keyword evidence="5 10" id="KW-0863">Zinc-finger</keyword>
<feature type="compositionally biased region" description="Basic and acidic residues" evidence="11">
    <location>
        <begin position="1967"/>
        <end position="1980"/>
    </location>
</feature>
<dbReference type="GO" id="GO:0000151">
    <property type="term" value="C:ubiquitin ligase complex"/>
    <property type="evidence" value="ECO:0007669"/>
    <property type="project" value="TreeGrafter"/>
</dbReference>
<gene>
    <name evidence="13" type="primary">KNAG0H02590</name>
    <name evidence="13" type="ordered locus">KNAG_0H02590</name>
</gene>
<dbReference type="eggNOG" id="KOG1140">
    <property type="taxonomic scope" value="Eukaryota"/>
</dbReference>
<proteinExistence type="inferred from homology"/>
<accession>J7S8P8</accession>
<dbReference type="GO" id="GO:0061630">
    <property type="term" value="F:ubiquitin protein ligase activity"/>
    <property type="evidence" value="ECO:0007669"/>
    <property type="project" value="UniProtKB-UniRule"/>
</dbReference>
<evidence type="ECO:0000256" key="8">
    <source>
        <dbReference type="ARBA" id="ARBA00046341"/>
    </source>
</evidence>
<dbReference type="FunFam" id="2.10.110.30:FF:000002">
    <property type="entry name" value="Putative e3 ubiquitin-protein ligase ubr3"/>
    <property type="match status" value="1"/>
</dbReference>
<dbReference type="PROSITE" id="PS51157">
    <property type="entry name" value="ZF_UBR"/>
    <property type="match status" value="1"/>
</dbReference>
<name>J7S8P8_HUIN7</name>
<evidence type="ECO:0000256" key="1">
    <source>
        <dbReference type="ARBA" id="ARBA00000900"/>
    </source>
</evidence>
<feature type="compositionally biased region" description="Acidic residues" evidence="11">
    <location>
        <begin position="1942"/>
        <end position="1966"/>
    </location>
</feature>
<dbReference type="OMA" id="WANTISM"/>
<dbReference type="InterPro" id="IPR044046">
    <property type="entry name" value="E3_ligase_UBR-like_C"/>
</dbReference>
<dbReference type="GO" id="GO:1990116">
    <property type="term" value="P:ribosome-associated ubiquitin-dependent protein catabolic process"/>
    <property type="evidence" value="ECO:0007669"/>
    <property type="project" value="EnsemblFungi"/>
</dbReference>
<dbReference type="GO" id="GO:1990303">
    <property type="term" value="C:UBR1-RAD6 ubiquitin ligase complex"/>
    <property type="evidence" value="ECO:0007669"/>
    <property type="project" value="EnsemblFungi"/>
</dbReference>
<protein>
    <recommendedName>
        <fullName evidence="10">E3 ubiquitin-protein ligase</fullName>
        <ecNumber evidence="10">2.3.2.27</ecNumber>
    </recommendedName>
</protein>
<dbReference type="Pfam" id="PF22960">
    <property type="entry name" value="WHD_UBR1"/>
    <property type="match status" value="1"/>
</dbReference>
<dbReference type="STRING" id="1071383.J7S8P8"/>
<dbReference type="HOGENOM" id="CLU_238060_0_0_1"/>
<keyword evidence="7 10" id="KW-0862">Zinc</keyword>
<dbReference type="EMBL" id="HE978321">
    <property type="protein sequence ID" value="CCK71674.1"/>
    <property type="molecule type" value="Genomic_DNA"/>
</dbReference>
<organism evidence="13 14">
    <name type="scientific">Huiozyma naganishii (strain ATCC MYA-139 / BCRC 22969 / CBS 8797 / KCTC 17520 / NBRC 10181 / NCYC 3082 / Yp74L-3)</name>
    <name type="common">Yeast</name>
    <name type="synonym">Kazachstania naganishii</name>
    <dbReference type="NCBI Taxonomy" id="1071383"/>
    <lineage>
        <taxon>Eukaryota</taxon>
        <taxon>Fungi</taxon>
        <taxon>Dikarya</taxon>
        <taxon>Ascomycota</taxon>
        <taxon>Saccharomycotina</taxon>
        <taxon>Saccharomycetes</taxon>
        <taxon>Saccharomycetales</taxon>
        <taxon>Saccharomycetaceae</taxon>
        <taxon>Huiozyma</taxon>
    </lineage>
</organism>
<evidence type="ECO:0000313" key="14">
    <source>
        <dbReference type="Proteomes" id="UP000006310"/>
    </source>
</evidence>
<comment type="similarity">
    <text evidence="8 10">Belongs to the E3 ubiquitin-protein ligase UBR1-like family.</text>
</comment>
<evidence type="ECO:0000256" key="11">
    <source>
        <dbReference type="SAM" id="MobiDB-lite"/>
    </source>
</evidence>
<dbReference type="GO" id="GO:0005737">
    <property type="term" value="C:cytoplasm"/>
    <property type="evidence" value="ECO:0007669"/>
    <property type="project" value="EnsemblFungi"/>
</dbReference>
<dbReference type="Pfam" id="PF18995">
    <property type="entry name" value="PRT6_C"/>
    <property type="match status" value="1"/>
</dbReference>
<feature type="region of interest" description="Disordered" evidence="11">
    <location>
        <begin position="1819"/>
        <end position="1855"/>
    </location>
</feature>
<evidence type="ECO:0000256" key="7">
    <source>
        <dbReference type="ARBA" id="ARBA00022833"/>
    </source>
</evidence>
<dbReference type="GO" id="GO:0120174">
    <property type="term" value="P:stress-induced homeostatically regulated protein degradation pathway"/>
    <property type="evidence" value="ECO:0007669"/>
    <property type="project" value="EnsemblFungi"/>
</dbReference>
<dbReference type="GO" id="GO:0071596">
    <property type="term" value="P:ubiquitin-dependent protein catabolic process via the N-end rule pathway"/>
    <property type="evidence" value="ECO:0007669"/>
    <property type="project" value="UniProtKB-UniRule"/>
</dbReference>
<dbReference type="PANTHER" id="PTHR21497">
    <property type="entry name" value="UBIQUITIN LIGASE E3 ALPHA-RELATED"/>
    <property type="match status" value="1"/>
</dbReference>
<evidence type="ECO:0000256" key="6">
    <source>
        <dbReference type="ARBA" id="ARBA00022786"/>
    </source>
</evidence>
<comment type="function">
    <text evidence="10">Ubiquitin ligase protein which is a component of the N-end rule pathway. Recognizes and binds to proteins bearing specific N-terminal residues that are destabilizing according to the N-end rule, leading to their ubiquitination and subsequent degradation.</text>
</comment>
<dbReference type="CDD" id="cd19672">
    <property type="entry name" value="UBR-box_UBR1_like"/>
    <property type="match status" value="1"/>
</dbReference>